<reference evidence="8" key="2">
    <citation type="submission" date="2025-09" db="UniProtKB">
        <authorList>
            <consortium name="Ensembl"/>
        </authorList>
    </citation>
    <scope>IDENTIFICATION</scope>
</reference>
<dbReference type="PANTHER" id="PTHR19367">
    <property type="entry name" value="T-CELL RECEPTOR ALPHA CHAIN V REGION"/>
    <property type="match status" value="1"/>
</dbReference>
<dbReference type="SUPFAM" id="SSF48726">
    <property type="entry name" value="Immunoglobulin"/>
    <property type="match status" value="1"/>
</dbReference>
<keyword evidence="5" id="KW-1279">T cell receptor</keyword>
<dbReference type="PROSITE" id="PS50835">
    <property type="entry name" value="IG_LIKE"/>
    <property type="match status" value="1"/>
</dbReference>
<evidence type="ECO:0000256" key="5">
    <source>
        <dbReference type="ARBA" id="ARBA00043266"/>
    </source>
</evidence>
<keyword evidence="3" id="KW-0675">Receptor</keyword>
<evidence type="ECO:0000256" key="2">
    <source>
        <dbReference type="ARBA" id="ARBA00023130"/>
    </source>
</evidence>
<dbReference type="Gene3D" id="2.60.40.10">
    <property type="entry name" value="Immunoglobulins"/>
    <property type="match status" value="1"/>
</dbReference>
<reference evidence="8" key="1">
    <citation type="submission" date="2025-08" db="UniProtKB">
        <authorList>
            <consortium name="Ensembl"/>
        </authorList>
    </citation>
    <scope>IDENTIFICATION</scope>
</reference>
<keyword evidence="5" id="KW-0391">Immunity</keyword>
<dbReference type="GO" id="GO:0002250">
    <property type="term" value="P:adaptive immune response"/>
    <property type="evidence" value="ECO:0007669"/>
    <property type="project" value="UniProtKB-KW"/>
</dbReference>
<dbReference type="InterPro" id="IPR051287">
    <property type="entry name" value="TCR_variable_region"/>
</dbReference>
<evidence type="ECO:0000256" key="6">
    <source>
        <dbReference type="SAM" id="SignalP"/>
    </source>
</evidence>
<proteinExistence type="predicted"/>
<keyword evidence="1 6" id="KW-0732">Signal</keyword>
<feature type="chain" id="PRO_5030590154" description="Ig-like domain-containing protein" evidence="6">
    <location>
        <begin position="29"/>
        <end position="153"/>
    </location>
</feature>
<dbReference type="InterPro" id="IPR003599">
    <property type="entry name" value="Ig_sub"/>
</dbReference>
<dbReference type="Pfam" id="PF07686">
    <property type="entry name" value="V-set"/>
    <property type="match status" value="1"/>
</dbReference>
<evidence type="ECO:0000256" key="4">
    <source>
        <dbReference type="ARBA" id="ARBA00023319"/>
    </source>
</evidence>
<keyword evidence="2" id="KW-1064">Adaptive immunity</keyword>
<dbReference type="AlphaFoldDB" id="A0A3Q3L8X1"/>
<evidence type="ECO:0000313" key="9">
    <source>
        <dbReference type="Proteomes" id="UP000261640"/>
    </source>
</evidence>
<dbReference type="SMART" id="SM00409">
    <property type="entry name" value="IG"/>
    <property type="match status" value="1"/>
</dbReference>
<organism evidence="8 9">
    <name type="scientific">Mastacembelus armatus</name>
    <name type="common">zig-zag eel</name>
    <dbReference type="NCBI Taxonomy" id="205130"/>
    <lineage>
        <taxon>Eukaryota</taxon>
        <taxon>Metazoa</taxon>
        <taxon>Chordata</taxon>
        <taxon>Craniata</taxon>
        <taxon>Vertebrata</taxon>
        <taxon>Euteleostomi</taxon>
        <taxon>Actinopterygii</taxon>
        <taxon>Neopterygii</taxon>
        <taxon>Teleostei</taxon>
        <taxon>Neoteleostei</taxon>
        <taxon>Acanthomorphata</taxon>
        <taxon>Anabantaria</taxon>
        <taxon>Synbranchiformes</taxon>
        <taxon>Mastacembelidae</taxon>
        <taxon>Mastacembelus</taxon>
    </lineage>
</organism>
<keyword evidence="4" id="KW-0393">Immunoglobulin domain</keyword>
<dbReference type="GeneTree" id="ENSGT01030000234557"/>
<accession>A0A3Q3L8X1</accession>
<dbReference type="InterPro" id="IPR007110">
    <property type="entry name" value="Ig-like_dom"/>
</dbReference>
<evidence type="ECO:0000259" key="7">
    <source>
        <dbReference type="PROSITE" id="PS50835"/>
    </source>
</evidence>
<evidence type="ECO:0000256" key="3">
    <source>
        <dbReference type="ARBA" id="ARBA00023170"/>
    </source>
</evidence>
<evidence type="ECO:0000256" key="1">
    <source>
        <dbReference type="ARBA" id="ARBA00022729"/>
    </source>
</evidence>
<dbReference type="GO" id="GO:0042101">
    <property type="term" value="C:T cell receptor complex"/>
    <property type="evidence" value="ECO:0007669"/>
    <property type="project" value="UniProtKB-KW"/>
</dbReference>
<name>A0A3Q3L8X1_9TELE</name>
<dbReference type="InterPro" id="IPR013783">
    <property type="entry name" value="Ig-like_fold"/>
</dbReference>
<dbReference type="Proteomes" id="UP000261640">
    <property type="component" value="Unplaced"/>
</dbReference>
<feature type="signal peptide" evidence="6">
    <location>
        <begin position="1"/>
        <end position="28"/>
    </location>
</feature>
<dbReference type="PANTHER" id="PTHR19367:SF18">
    <property type="entry name" value="T CELL RECEPTOR ALPHA VARIABLE 16"/>
    <property type="match status" value="1"/>
</dbReference>
<feature type="domain" description="Ig-like" evidence="7">
    <location>
        <begin position="23"/>
        <end position="122"/>
    </location>
</feature>
<dbReference type="InParanoid" id="A0A3Q3L8X1"/>
<dbReference type="SMART" id="SM00406">
    <property type="entry name" value="IGv"/>
    <property type="match status" value="1"/>
</dbReference>
<dbReference type="STRING" id="205130.ENSMAMP00000010483"/>
<dbReference type="InterPro" id="IPR013106">
    <property type="entry name" value="Ig_V-set"/>
</dbReference>
<evidence type="ECO:0000313" key="8">
    <source>
        <dbReference type="Ensembl" id="ENSMAMP00000010483.2"/>
    </source>
</evidence>
<dbReference type="InterPro" id="IPR036179">
    <property type="entry name" value="Ig-like_dom_sf"/>
</dbReference>
<dbReference type="Ensembl" id="ENSMAMT00000010749.2">
    <property type="protein sequence ID" value="ENSMAMP00000010483.2"/>
    <property type="gene ID" value="ENSMAMG00000007070.2"/>
</dbReference>
<keyword evidence="9" id="KW-1185">Reference proteome</keyword>
<sequence length="153" mass="17140">MLRRRAVLMDNVRLMASFSLLFPGLTAGDTISPVEDEVTGREGESVKLTCRYQTAETGVYLYWYKHHSDLEAPQFILLKGANGNTGQYIPDNRYESQTSATSTELTIKSLTLADTALYYCLILFIHCGSLGHNELLPLFIILGNMENYSPNSH</sequence>
<protein>
    <recommendedName>
        <fullName evidence="7">Ig-like domain-containing protein</fullName>
    </recommendedName>
</protein>